<dbReference type="GO" id="GO:0008966">
    <property type="term" value="F:phosphoglucosamine mutase activity"/>
    <property type="evidence" value="ECO:0007669"/>
    <property type="project" value="UniProtKB-EC"/>
</dbReference>
<organism evidence="2 3">
    <name type="scientific">Microbulbifer okhotskensis</name>
    <dbReference type="NCBI Taxonomy" id="2926617"/>
    <lineage>
        <taxon>Bacteria</taxon>
        <taxon>Pseudomonadati</taxon>
        <taxon>Pseudomonadota</taxon>
        <taxon>Gammaproteobacteria</taxon>
        <taxon>Cellvibrionales</taxon>
        <taxon>Microbulbiferaceae</taxon>
        <taxon>Microbulbifer</taxon>
    </lineage>
</organism>
<feature type="non-terminal residue" evidence="2">
    <location>
        <position position="59"/>
    </location>
</feature>
<dbReference type="InterPro" id="IPR005846">
    <property type="entry name" value="A-D-PHexomutase_a/b/a-III"/>
</dbReference>
<keyword evidence="2" id="KW-0413">Isomerase</keyword>
<dbReference type="Proteomes" id="UP001139028">
    <property type="component" value="Unassembled WGS sequence"/>
</dbReference>
<dbReference type="InterPro" id="IPR016055">
    <property type="entry name" value="A-D-PHexomutase_a/b/a-I/II/III"/>
</dbReference>
<keyword evidence="3" id="KW-1185">Reference proteome</keyword>
<dbReference type="SUPFAM" id="SSF53738">
    <property type="entry name" value="Phosphoglucomutase, first 3 domains"/>
    <property type="match status" value="1"/>
</dbReference>
<dbReference type="GO" id="GO:0005975">
    <property type="term" value="P:carbohydrate metabolic process"/>
    <property type="evidence" value="ECO:0007669"/>
    <property type="project" value="InterPro"/>
</dbReference>
<dbReference type="AlphaFoldDB" id="A0A9X2ERV4"/>
<sequence>MLEELDRRDWFLGAENSGHVVCRHLTSTGDGIVAGLQVLKAMVESGDTLAQLRQGMTKL</sequence>
<proteinExistence type="predicted"/>
<dbReference type="Pfam" id="PF02880">
    <property type="entry name" value="PGM_PMM_III"/>
    <property type="match status" value="1"/>
</dbReference>
<protein>
    <submittedName>
        <fullName evidence="2">Phosphoglucosamine mutase</fullName>
        <ecNumber evidence="2">5.4.2.10</ecNumber>
    </submittedName>
</protein>
<comment type="caution">
    <text evidence="2">The sequence shown here is derived from an EMBL/GenBank/DDBJ whole genome shotgun (WGS) entry which is preliminary data.</text>
</comment>
<reference evidence="2" key="1">
    <citation type="journal article" date="2022" name="Arch. Microbiol.">
        <title>Microbulbifer okhotskensis sp. nov., isolated from a deep bottom sediment of the Okhotsk Sea.</title>
        <authorList>
            <person name="Romanenko L."/>
            <person name="Kurilenko V."/>
            <person name="Otstavnykh N."/>
            <person name="Velansky P."/>
            <person name="Isaeva M."/>
            <person name="Mikhailov V."/>
        </authorList>
    </citation>
    <scope>NUCLEOTIDE SEQUENCE</scope>
    <source>
        <strain evidence="2">OS29</strain>
    </source>
</reference>
<evidence type="ECO:0000259" key="1">
    <source>
        <dbReference type="Pfam" id="PF02880"/>
    </source>
</evidence>
<gene>
    <name evidence="2" type="primary">glmM</name>
    <name evidence="2" type="ORF">MO867_23385</name>
</gene>
<dbReference type="Gene3D" id="3.40.120.10">
    <property type="entry name" value="Alpha-D-Glucose-1,6-Bisphosphate, subunit A, domain 3"/>
    <property type="match status" value="1"/>
</dbReference>
<accession>A0A9X2ERV4</accession>
<feature type="domain" description="Alpha-D-phosphohexomutase alpha/beta/alpha" evidence="1">
    <location>
        <begin position="2"/>
        <end position="56"/>
    </location>
</feature>
<evidence type="ECO:0000313" key="3">
    <source>
        <dbReference type="Proteomes" id="UP001139028"/>
    </source>
</evidence>
<dbReference type="EC" id="5.4.2.10" evidence="2"/>
<dbReference type="EMBL" id="JALBWM010000594">
    <property type="protein sequence ID" value="MCO1337267.1"/>
    <property type="molecule type" value="Genomic_DNA"/>
</dbReference>
<name>A0A9X2ERV4_9GAMM</name>
<evidence type="ECO:0000313" key="2">
    <source>
        <dbReference type="EMBL" id="MCO1337267.1"/>
    </source>
</evidence>